<sequence>MCELLFLLSALLACPLISAFNKTVGFKKEDCEGRRNLYNSDDIYNVVWDGEEYPQFCSLNFKIISSDSYELCAKVTQFNLECPDFKLKFYWGVKMNEKYLTNNDTYEQQESQSAINQSIDMFKATKMNIKLIEPEFTYKAESDQMGSPSRHGSSKSRTADQTVEFKEVIKDLL</sequence>
<evidence type="ECO:0000256" key="1">
    <source>
        <dbReference type="SAM" id="MobiDB-lite"/>
    </source>
</evidence>
<feature type="compositionally biased region" description="Polar residues" evidence="1">
    <location>
        <begin position="144"/>
        <end position="160"/>
    </location>
</feature>
<proteinExistence type="predicted"/>
<feature type="signal peptide" evidence="2">
    <location>
        <begin position="1"/>
        <end position="19"/>
    </location>
</feature>
<name>A0A8S3S9V4_MYTED</name>
<accession>A0A8S3S9V4</accession>
<keyword evidence="2" id="KW-0732">Signal</keyword>
<keyword evidence="4" id="KW-1185">Reference proteome</keyword>
<dbReference type="OrthoDB" id="10300205at2759"/>
<dbReference type="AlphaFoldDB" id="A0A8S3S9V4"/>
<dbReference type="Proteomes" id="UP000683360">
    <property type="component" value="Unassembled WGS sequence"/>
</dbReference>
<reference evidence="3" key="1">
    <citation type="submission" date="2021-03" db="EMBL/GenBank/DDBJ databases">
        <authorList>
            <person name="Bekaert M."/>
        </authorList>
    </citation>
    <scope>NUCLEOTIDE SEQUENCE</scope>
</reference>
<gene>
    <name evidence="3" type="ORF">MEDL_31547</name>
</gene>
<evidence type="ECO:0000313" key="3">
    <source>
        <dbReference type="EMBL" id="CAG2217877.1"/>
    </source>
</evidence>
<evidence type="ECO:0000256" key="2">
    <source>
        <dbReference type="SAM" id="SignalP"/>
    </source>
</evidence>
<feature type="region of interest" description="Disordered" evidence="1">
    <location>
        <begin position="141"/>
        <end position="160"/>
    </location>
</feature>
<organism evidence="3 4">
    <name type="scientific">Mytilus edulis</name>
    <name type="common">Blue mussel</name>
    <dbReference type="NCBI Taxonomy" id="6550"/>
    <lineage>
        <taxon>Eukaryota</taxon>
        <taxon>Metazoa</taxon>
        <taxon>Spiralia</taxon>
        <taxon>Lophotrochozoa</taxon>
        <taxon>Mollusca</taxon>
        <taxon>Bivalvia</taxon>
        <taxon>Autobranchia</taxon>
        <taxon>Pteriomorphia</taxon>
        <taxon>Mytilida</taxon>
        <taxon>Mytiloidea</taxon>
        <taxon>Mytilidae</taxon>
        <taxon>Mytilinae</taxon>
        <taxon>Mytilus</taxon>
    </lineage>
</organism>
<feature type="chain" id="PRO_5035905576" evidence="2">
    <location>
        <begin position="20"/>
        <end position="173"/>
    </location>
</feature>
<evidence type="ECO:0000313" key="4">
    <source>
        <dbReference type="Proteomes" id="UP000683360"/>
    </source>
</evidence>
<comment type="caution">
    <text evidence="3">The sequence shown here is derived from an EMBL/GenBank/DDBJ whole genome shotgun (WGS) entry which is preliminary data.</text>
</comment>
<dbReference type="EMBL" id="CAJPWZ010001579">
    <property type="protein sequence ID" value="CAG2217877.1"/>
    <property type="molecule type" value="Genomic_DNA"/>
</dbReference>
<protein>
    <submittedName>
        <fullName evidence="3">Uncharacterized protein</fullName>
    </submittedName>
</protein>